<dbReference type="EMBL" id="BONN01000002">
    <property type="protein sequence ID" value="GIG31620.1"/>
    <property type="molecule type" value="Genomic_DNA"/>
</dbReference>
<protein>
    <recommendedName>
        <fullName evidence="6">DUF3093 domain-containing protein</fullName>
    </recommendedName>
</protein>
<organism evidence="3 4">
    <name type="scientific">Cellulomonas oligotrophica</name>
    <dbReference type="NCBI Taxonomy" id="931536"/>
    <lineage>
        <taxon>Bacteria</taxon>
        <taxon>Bacillati</taxon>
        <taxon>Actinomycetota</taxon>
        <taxon>Actinomycetes</taxon>
        <taxon>Micrococcales</taxon>
        <taxon>Cellulomonadaceae</taxon>
        <taxon>Cellulomonas</taxon>
    </lineage>
</organism>
<name>A0A7Y9FC69_9CELL</name>
<feature type="transmembrane region" description="Helical" evidence="1">
    <location>
        <begin position="56"/>
        <end position="77"/>
    </location>
</feature>
<keyword evidence="1" id="KW-0812">Transmembrane</keyword>
<evidence type="ECO:0000313" key="3">
    <source>
        <dbReference type="EMBL" id="NYD84555.1"/>
    </source>
</evidence>
<evidence type="ECO:0000313" key="2">
    <source>
        <dbReference type="EMBL" id="GIG31620.1"/>
    </source>
</evidence>
<dbReference type="Pfam" id="PF11292">
    <property type="entry name" value="DUF3093"/>
    <property type="match status" value="1"/>
</dbReference>
<dbReference type="AlphaFoldDB" id="A0A7Y9FC69"/>
<keyword evidence="5" id="KW-1185">Reference proteome</keyword>
<dbReference type="RefSeq" id="WP_140459100.1">
    <property type="nucleotide sequence ID" value="NZ_BAABFI010000004.1"/>
</dbReference>
<proteinExistence type="predicted"/>
<reference evidence="2 5" key="2">
    <citation type="submission" date="2021-01" db="EMBL/GenBank/DDBJ databases">
        <title>Whole genome shotgun sequence of Cellulomonas oligotrophica NBRC 109435.</title>
        <authorList>
            <person name="Komaki H."/>
            <person name="Tamura T."/>
        </authorList>
    </citation>
    <scope>NUCLEOTIDE SEQUENCE [LARGE SCALE GENOMIC DNA]</scope>
    <source>
        <strain evidence="2 5">NBRC 109435</strain>
    </source>
</reference>
<evidence type="ECO:0000313" key="5">
    <source>
        <dbReference type="Proteomes" id="UP000618382"/>
    </source>
</evidence>
<sequence length="164" mass="17407">MHATQPDDAQPLPGDVTPAPARGFRERLWPGPLGWAAVVGFAGVLGAALVPVDTLLALVVAVLALLGGLAVAVLTTPRVEVEQGHLRAGAARIPVRLLAEPVALGREELRVQMGPGLDARAYVCLRAWIGTAVRVQVRDPQDPTPYWVVSTRRPEDLVAALRGR</sequence>
<dbReference type="Proteomes" id="UP000577956">
    <property type="component" value="Unassembled WGS sequence"/>
</dbReference>
<dbReference type="Proteomes" id="UP000618382">
    <property type="component" value="Unassembled WGS sequence"/>
</dbReference>
<reference evidence="3 4" key="1">
    <citation type="submission" date="2020-07" db="EMBL/GenBank/DDBJ databases">
        <title>Sequencing the genomes of 1000 actinobacteria strains.</title>
        <authorList>
            <person name="Klenk H.-P."/>
        </authorList>
    </citation>
    <scope>NUCLEOTIDE SEQUENCE [LARGE SCALE GENOMIC DNA]</scope>
    <source>
        <strain evidence="3 4">DSM 24482</strain>
    </source>
</reference>
<accession>A0A7Y9FC69</accession>
<feature type="transmembrane region" description="Helical" evidence="1">
    <location>
        <begin position="32"/>
        <end position="50"/>
    </location>
</feature>
<evidence type="ECO:0000256" key="1">
    <source>
        <dbReference type="SAM" id="Phobius"/>
    </source>
</evidence>
<keyword evidence="1" id="KW-0472">Membrane</keyword>
<keyword evidence="1" id="KW-1133">Transmembrane helix</keyword>
<evidence type="ECO:0000313" key="4">
    <source>
        <dbReference type="Proteomes" id="UP000577956"/>
    </source>
</evidence>
<evidence type="ECO:0008006" key="6">
    <source>
        <dbReference type="Google" id="ProtNLM"/>
    </source>
</evidence>
<gene>
    <name evidence="3" type="ORF">BKA21_000104</name>
    <name evidence="2" type="ORF">Col01nite_07790</name>
</gene>
<dbReference type="EMBL" id="JACCBK010000001">
    <property type="protein sequence ID" value="NYD84555.1"/>
    <property type="molecule type" value="Genomic_DNA"/>
</dbReference>
<comment type="caution">
    <text evidence="3">The sequence shown here is derived from an EMBL/GenBank/DDBJ whole genome shotgun (WGS) entry which is preliminary data.</text>
</comment>
<dbReference type="InterPro" id="IPR021443">
    <property type="entry name" value="DUF3093"/>
</dbReference>